<keyword evidence="1" id="KW-1133">Transmembrane helix</keyword>
<dbReference type="AlphaFoldDB" id="A0A4Y8R843"/>
<protein>
    <submittedName>
        <fullName evidence="2">SdpI family protein</fullName>
    </submittedName>
</protein>
<keyword evidence="1" id="KW-0812">Transmembrane</keyword>
<dbReference type="Proteomes" id="UP000298003">
    <property type="component" value="Unassembled WGS sequence"/>
</dbReference>
<feature type="transmembrane region" description="Helical" evidence="1">
    <location>
        <begin position="67"/>
        <end position="85"/>
    </location>
</feature>
<dbReference type="EMBL" id="SOZH01000001">
    <property type="protein sequence ID" value="TFF17249.1"/>
    <property type="molecule type" value="Genomic_DNA"/>
</dbReference>
<name>A0A4Y8R843_9MICO</name>
<comment type="caution">
    <text evidence="2">The sequence shown here is derived from an EMBL/GenBank/DDBJ whole genome shotgun (WGS) entry which is preliminary data.</text>
</comment>
<dbReference type="Pfam" id="PF13630">
    <property type="entry name" value="SdpI"/>
    <property type="match status" value="1"/>
</dbReference>
<gene>
    <name evidence="2" type="ORF">E1O70_00090</name>
</gene>
<proteinExistence type="predicted"/>
<accession>A0A4Y8R843</accession>
<evidence type="ECO:0000256" key="1">
    <source>
        <dbReference type="SAM" id="Phobius"/>
    </source>
</evidence>
<reference evidence="2 3" key="1">
    <citation type="submission" date="2019-03" db="EMBL/GenBank/DDBJ databases">
        <title>Cellulosimicrobium funkei JCM14302 Assembly.</title>
        <authorList>
            <person name="Dou T."/>
        </authorList>
    </citation>
    <scope>NUCLEOTIDE SEQUENCE [LARGE SCALE GENOMIC DNA]</scope>
    <source>
        <strain evidence="2 3">JCM 14302</strain>
    </source>
</reference>
<dbReference type="InterPro" id="IPR025962">
    <property type="entry name" value="SdpI/YhfL"/>
</dbReference>
<keyword evidence="3" id="KW-1185">Reference proteome</keyword>
<feature type="transmembrane region" description="Helical" evidence="1">
    <location>
        <begin position="91"/>
        <end position="116"/>
    </location>
</feature>
<sequence length="124" mass="12668">MGHVHPDTVADLVLLLVLAGAGLLLVWCARATASGRIGRNQVAGIRTATTLASDDAWRTAHRAARPLSEAAGWVLVAAAPVLLLVDDAAGLVVVLVATGLALALTVGGLVVGTRAVRREVGPRR</sequence>
<keyword evidence="1" id="KW-0472">Membrane</keyword>
<evidence type="ECO:0000313" key="2">
    <source>
        <dbReference type="EMBL" id="TFF17249.1"/>
    </source>
</evidence>
<organism evidence="2 3">
    <name type="scientific">Cellulosimicrobium funkei</name>
    <dbReference type="NCBI Taxonomy" id="264251"/>
    <lineage>
        <taxon>Bacteria</taxon>
        <taxon>Bacillati</taxon>
        <taxon>Actinomycetota</taxon>
        <taxon>Actinomycetes</taxon>
        <taxon>Micrococcales</taxon>
        <taxon>Promicromonosporaceae</taxon>
        <taxon>Cellulosimicrobium</taxon>
    </lineage>
</organism>
<evidence type="ECO:0000313" key="3">
    <source>
        <dbReference type="Proteomes" id="UP000298003"/>
    </source>
</evidence>
<feature type="transmembrane region" description="Helical" evidence="1">
    <location>
        <begin position="12"/>
        <end position="29"/>
    </location>
</feature>